<sequence>MREKGGRRKRGEWCKNLQRRRPAVYEDSPAPRFSAHGPWMSPARDWTLQLRVSPSPWTLARSLMLTRVRIPACYCSAGLVFRPSHPSTVFVPWTAAPIDDFSRPSLVEEPRYT</sequence>
<organism evidence="1 2">
    <name type="scientific">Sporormia fimetaria CBS 119925</name>
    <dbReference type="NCBI Taxonomy" id="1340428"/>
    <lineage>
        <taxon>Eukaryota</taxon>
        <taxon>Fungi</taxon>
        <taxon>Dikarya</taxon>
        <taxon>Ascomycota</taxon>
        <taxon>Pezizomycotina</taxon>
        <taxon>Dothideomycetes</taxon>
        <taxon>Pleosporomycetidae</taxon>
        <taxon>Pleosporales</taxon>
        <taxon>Sporormiaceae</taxon>
        <taxon>Sporormia</taxon>
    </lineage>
</organism>
<protein>
    <submittedName>
        <fullName evidence="1">Uncharacterized protein</fullName>
    </submittedName>
</protein>
<reference evidence="1" key="1">
    <citation type="journal article" date="2020" name="Stud. Mycol.">
        <title>101 Dothideomycetes genomes: a test case for predicting lifestyles and emergence of pathogens.</title>
        <authorList>
            <person name="Haridas S."/>
            <person name="Albert R."/>
            <person name="Binder M."/>
            <person name="Bloem J."/>
            <person name="Labutti K."/>
            <person name="Salamov A."/>
            <person name="Andreopoulos B."/>
            <person name="Baker S."/>
            <person name="Barry K."/>
            <person name="Bills G."/>
            <person name="Bluhm B."/>
            <person name="Cannon C."/>
            <person name="Castanera R."/>
            <person name="Culley D."/>
            <person name="Daum C."/>
            <person name="Ezra D."/>
            <person name="Gonzalez J."/>
            <person name="Henrissat B."/>
            <person name="Kuo A."/>
            <person name="Liang C."/>
            <person name="Lipzen A."/>
            <person name="Lutzoni F."/>
            <person name="Magnuson J."/>
            <person name="Mondo S."/>
            <person name="Nolan M."/>
            <person name="Ohm R."/>
            <person name="Pangilinan J."/>
            <person name="Park H.-J."/>
            <person name="Ramirez L."/>
            <person name="Alfaro M."/>
            <person name="Sun H."/>
            <person name="Tritt A."/>
            <person name="Yoshinaga Y."/>
            <person name="Zwiers L.-H."/>
            <person name="Turgeon B."/>
            <person name="Goodwin S."/>
            <person name="Spatafora J."/>
            <person name="Crous P."/>
            <person name="Grigoriev I."/>
        </authorList>
    </citation>
    <scope>NUCLEOTIDE SEQUENCE</scope>
    <source>
        <strain evidence="1">CBS 119925</strain>
    </source>
</reference>
<evidence type="ECO:0000313" key="1">
    <source>
        <dbReference type="EMBL" id="KAF2745533.1"/>
    </source>
</evidence>
<gene>
    <name evidence="1" type="ORF">M011DRAFT_139160</name>
</gene>
<accession>A0A6A6V669</accession>
<evidence type="ECO:0000313" key="2">
    <source>
        <dbReference type="Proteomes" id="UP000799440"/>
    </source>
</evidence>
<keyword evidence="2" id="KW-1185">Reference proteome</keyword>
<name>A0A6A6V669_9PLEO</name>
<dbReference type="AlphaFoldDB" id="A0A6A6V669"/>
<dbReference type="Proteomes" id="UP000799440">
    <property type="component" value="Unassembled WGS sequence"/>
</dbReference>
<dbReference type="EMBL" id="MU006582">
    <property type="protein sequence ID" value="KAF2745533.1"/>
    <property type="molecule type" value="Genomic_DNA"/>
</dbReference>
<proteinExistence type="predicted"/>